<dbReference type="Gene3D" id="3.80.10.10">
    <property type="entry name" value="Ribonuclease Inhibitor"/>
    <property type="match status" value="1"/>
</dbReference>
<dbReference type="Proteomes" id="UP001152795">
    <property type="component" value="Unassembled WGS sequence"/>
</dbReference>
<organism evidence="1 2">
    <name type="scientific">Paramuricea clavata</name>
    <name type="common">Red gorgonian</name>
    <name type="synonym">Violescent sea-whip</name>
    <dbReference type="NCBI Taxonomy" id="317549"/>
    <lineage>
        <taxon>Eukaryota</taxon>
        <taxon>Metazoa</taxon>
        <taxon>Cnidaria</taxon>
        <taxon>Anthozoa</taxon>
        <taxon>Octocorallia</taxon>
        <taxon>Malacalcyonacea</taxon>
        <taxon>Plexauridae</taxon>
        <taxon>Paramuricea</taxon>
    </lineage>
</organism>
<sequence length="89" mass="10381">MCLVSYRTVSDDDLIAISENCFYLEQLDILGNSDISKKSAEMVLMECKHLKFFDVSFCSDLDDEWYRGAKQRYPHVDLKKSAQHVQPRD</sequence>
<gene>
    <name evidence="1" type="ORF">PACLA_8A023207</name>
</gene>
<proteinExistence type="predicted"/>
<dbReference type="InterPro" id="IPR032675">
    <property type="entry name" value="LRR_dom_sf"/>
</dbReference>
<dbReference type="EMBL" id="CACRXK020030877">
    <property type="protein sequence ID" value="CAB4042811.1"/>
    <property type="molecule type" value="Genomic_DNA"/>
</dbReference>
<dbReference type="AlphaFoldDB" id="A0A7D9K9J7"/>
<evidence type="ECO:0000313" key="1">
    <source>
        <dbReference type="EMBL" id="CAB4042811.1"/>
    </source>
</evidence>
<comment type="caution">
    <text evidence="1">The sequence shown here is derived from an EMBL/GenBank/DDBJ whole genome shotgun (WGS) entry which is preliminary data.</text>
</comment>
<accession>A0A7D9K9J7</accession>
<dbReference type="SUPFAM" id="SSF52047">
    <property type="entry name" value="RNI-like"/>
    <property type="match status" value="1"/>
</dbReference>
<name>A0A7D9K9J7_PARCT</name>
<keyword evidence="2" id="KW-1185">Reference proteome</keyword>
<dbReference type="OrthoDB" id="2153609at2759"/>
<evidence type="ECO:0000313" key="2">
    <source>
        <dbReference type="Proteomes" id="UP001152795"/>
    </source>
</evidence>
<reference evidence="1" key="1">
    <citation type="submission" date="2020-04" db="EMBL/GenBank/DDBJ databases">
        <authorList>
            <person name="Alioto T."/>
            <person name="Alioto T."/>
            <person name="Gomez Garrido J."/>
        </authorList>
    </citation>
    <scope>NUCLEOTIDE SEQUENCE</scope>
    <source>
        <strain evidence="1">A484AB</strain>
    </source>
</reference>
<protein>
    <submittedName>
        <fullName evidence="1">Uncharacterized protein</fullName>
    </submittedName>
</protein>